<reference evidence="2" key="2">
    <citation type="submission" date="2020-05" db="UniProtKB">
        <authorList>
            <consortium name="EnsemblMetazoa"/>
        </authorList>
    </citation>
    <scope>IDENTIFICATION</scope>
    <source>
        <strain evidence="2">wikel</strain>
    </source>
</reference>
<protein>
    <submittedName>
        <fullName evidence="1 2">Uncharacterized protein</fullName>
    </submittedName>
</protein>
<proteinExistence type="predicted"/>
<sequence>SMRVVEGCLGKRKITVLRDIGSNNVPFRNEVVPLENLTEKSSPVFLLNQTARYFLRRISLYERHTTRGRWLQNASVTPCTTFYLGTHRKCERLTIRTKTVKVTKKHVEFTSRASQKKC</sequence>
<dbReference type="PaxDb" id="6945-B7Q4F5"/>
<dbReference type="InParanoid" id="B7Q4F5"/>
<dbReference type="AlphaFoldDB" id="B7Q4F5"/>
<accession>B7Q4F5</accession>
<evidence type="ECO:0000313" key="1">
    <source>
        <dbReference type="EMBL" id="EEC13727.1"/>
    </source>
</evidence>
<evidence type="ECO:0000313" key="2">
    <source>
        <dbReference type="EnsemblMetazoa" id="ISCW010635-PA"/>
    </source>
</evidence>
<dbReference type="HOGENOM" id="CLU_2078898_0_0_1"/>
<evidence type="ECO:0000313" key="3">
    <source>
        <dbReference type="Proteomes" id="UP000001555"/>
    </source>
</evidence>
<gene>
    <name evidence="1" type="ORF">IscW_ISCW010635</name>
</gene>
<dbReference type="VEuPathDB" id="VectorBase:ISCW010635"/>
<reference evidence="1 3" key="1">
    <citation type="submission" date="2008-03" db="EMBL/GenBank/DDBJ databases">
        <title>Annotation of Ixodes scapularis.</title>
        <authorList>
            <consortium name="Ixodes scapularis Genome Project Consortium"/>
            <person name="Caler E."/>
            <person name="Hannick L.I."/>
            <person name="Bidwell S."/>
            <person name="Joardar V."/>
            <person name="Thiagarajan M."/>
            <person name="Amedeo P."/>
            <person name="Galinsky K.J."/>
            <person name="Schobel S."/>
            <person name="Inman J."/>
            <person name="Hostetler J."/>
            <person name="Miller J."/>
            <person name="Hammond M."/>
            <person name="Megy K."/>
            <person name="Lawson D."/>
            <person name="Kodira C."/>
            <person name="Sutton G."/>
            <person name="Meyer J."/>
            <person name="Hill C.A."/>
            <person name="Birren B."/>
            <person name="Nene V."/>
            <person name="Collins F."/>
            <person name="Alarcon-Chaidez F."/>
            <person name="Wikel S."/>
            <person name="Strausberg R."/>
        </authorList>
    </citation>
    <scope>NUCLEOTIDE SEQUENCE [LARGE SCALE GENOMIC DNA]</scope>
    <source>
        <strain evidence="3">Wikel</strain>
        <strain evidence="1">Wikel colony</strain>
    </source>
</reference>
<dbReference type="EnsemblMetazoa" id="ISCW010635-RA">
    <property type="protein sequence ID" value="ISCW010635-PA"/>
    <property type="gene ID" value="ISCW010635"/>
</dbReference>
<feature type="non-terminal residue" evidence="1">
    <location>
        <position position="118"/>
    </location>
</feature>
<keyword evidence="3" id="KW-1185">Reference proteome</keyword>
<dbReference type="VEuPathDB" id="VectorBase:ISCI010635"/>
<name>B7Q4F5_IXOSC</name>
<feature type="non-terminal residue" evidence="1">
    <location>
        <position position="1"/>
    </location>
</feature>
<dbReference type="EMBL" id="ABJB010680550">
    <property type="status" value="NOT_ANNOTATED_CDS"/>
    <property type="molecule type" value="Genomic_DNA"/>
</dbReference>
<organism>
    <name type="scientific">Ixodes scapularis</name>
    <name type="common">Black-legged tick</name>
    <name type="synonym">Deer tick</name>
    <dbReference type="NCBI Taxonomy" id="6945"/>
    <lineage>
        <taxon>Eukaryota</taxon>
        <taxon>Metazoa</taxon>
        <taxon>Ecdysozoa</taxon>
        <taxon>Arthropoda</taxon>
        <taxon>Chelicerata</taxon>
        <taxon>Arachnida</taxon>
        <taxon>Acari</taxon>
        <taxon>Parasitiformes</taxon>
        <taxon>Ixodida</taxon>
        <taxon>Ixodoidea</taxon>
        <taxon>Ixodidae</taxon>
        <taxon>Ixodinae</taxon>
        <taxon>Ixodes</taxon>
    </lineage>
</organism>
<dbReference type="EMBL" id="DS855316">
    <property type="protein sequence ID" value="EEC13727.1"/>
    <property type="molecule type" value="Genomic_DNA"/>
</dbReference>
<dbReference type="Proteomes" id="UP000001555">
    <property type="component" value="Unassembled WGS sequence"/>
</dbReference>